<dbReference type="Proteomes" id="UP000664534">
    <property type="component" value="Unassembled WGS sequence"/>
</dbReference>
<sequence>MPGPSDTKMMSVQHLYESQVAAGTYPFMKTPLELRNQISRYLLSTKYTKIDFTDEEPQFRSDGSSRMPRASRVYQFHPAILKVNRQTNQEAGHILRENLFVKLTTTVSSYGGLDLVSNGLRTVALYAYTNIDAVLQKVQKTVKKGDQATFGRDYSIAVANYKRAIDDVTHYHKWLWEASTRIFTKGKHSEETYHTVFYDIVLELHIKLAVAHVELQNYLLAHERIGWALNETDPDDQIPVESANVYSIAAQASEGMGMVERAVREMRKAVRYQPQNPRLVLELLRLEGKMQGGDEDLRVQKEGPVETRVE</sequence>
<proteinExistence type="predicted"/>
<evidence type="ECO:0000313" key="1">
    <source>
        <dbReference type="EMBL" id="CAF9906110.1"/>
    </source>
</evidence>
<name>A0A8H3I7F4_9LECA</name>
<dbReference type="EMBL" id="CAJPDT010000002">
    <property type="protein sequence ID" value="CAF9906110.1"/>
    <property type="molecule type" value="Genomic_DNA"/>
</dbReference>
<keyword evidence="2" id="KW-1185">Reference proteome</keyword>
<gene>
    <name evidence="1" type="ORF">IMSHALPRED_004083</name>
</gene>
<dbReference type="InterPro" id="IPR011990">
    <property type="entry name" value="TPR-like_helical_dom_sf"/>
</dbReference>
<dbReference type="AlphaFoldDB" id="A0A8H3I7F4"/>
<dbReference type="OrthoDB" id="62952at2759"/>
<protein>
    <submittedName>
        <fullName evidence="1">Uncharacterized protein</fullName>
    </submittedName>
</protein>
<evidence type="ECO:0000313" key="2">
    <source>
        <dbReference type="Proteomes" id="UP000664534"/>
    </source>
</evidence>
<dbReference type="SUPFAM" id="SSF48452">
    <property type="entry name" value="TPR-like"/>
    <property type="match status" value="1"/>
</dbReference>
<comment type="caution">
    <text evidence="1">The sequence shown here is derived from an EMBL/GenBank/DDBJ whole genome shotgun (WGS) entry which is preliminary data.</text>
</comment>
<reference evidence="1" key="1">
    <citation type="submission" date="2021-03" db="EMBL/GenBank/DDBJ databases">
        <authorList>
            <person name="Tagirdzhanova G."/>
        </authorList>
    </citation>
    <scope>NUCLEOTIDE SEQUENCE</scope>
</reference>
<accession>A0A8H3I7F4</accession>
<dbReference type="Gene3D" id="1.25.40.10">
    <property type="entry name" value="Tetratricopeptide repeat domain"/>
    <property type="match status" value="1"/>
</dbReference>
<organism evidence="1 2">
    <name type="scientific">Imshaugia aleurites</name>
    <dbReference type="NCBI Taxonomy" id="172621"/>
    <lineage>
        <taxon>Eukaryota</taxon>
        <taxon>Fungi</taxon>
        <taxon>Dikarya</taxon>
        <taxon>Ascomycota</taxon>
        <taxon>Pezizomycotina</taxon>
        <taxon>Lecanoromycetes</taxon>
        <taxon>OSLEUM clade</taxon>
        <taxon>Lecanoromycetidae</taxon>
        <taxon>Lecanorales</taxon>
        <taxon>Lecanorineae</taxon>
        <taxon>Parmeliaceae</taxon>
        <taxon>Imshaugia</taxon>
    </lineage>
</organism>